<dbReference type="Proteomes" id="UP000001745">
    <property type="component" value="Unassembled WGS sequence"/>
</dbReference>
<dbReference type="HOGENOM" id="CLU_031988_0_0_1"/>
<evidence type="ECO:0000313" key="10">
    <source>
        <dbReference type="Proteomes" id="UP000001745"/>
    </source>
</evidence>
<evidence type="ECO:0000256" key="1">
    <source>
        <dbReference type="ARBA" id="ARBA00001255"/>
    </source>
</evidence>
<evidence type="ECO:0000259" key="8">
    <source>
        <dbReference type="Pfam" id="PF17801"/>
    </source>
</evidence>
<dbReference type="GO" id="GO:0005975">
    <property type="term" value="P:carbohydrate metabolic process"/>
    <property type="evidence" value="ECO:0007669"/>
    <property type="project" value="InterPro"/>
</dbReference>
<dbReference type="AlphaFoldDB" id="B8MP94"/>
<dbReference type="InterPro" id="IPR017853">
    <property type="entry name" value="GH"/>
</dbReference>
<dbReference type="Gene3D" id="3.20.20.70">
    <property type="entry name" value="Aldolase class I"/>
    <property type="match status" value="1"/>
</dbReference>
<dbReference type="SUPFAM" id="SSF51445">
    <property type="entry name" value="(Trans)glycosidases"/>
    <property type="match status" value="1"/>
</dbReference>
<keyword evidence="6" id="KW-1015">Disulfide bond</keyword>
<dbReference type="FunFam" id="3.20.20.70:FF:000252">
    <property type="entry name" value="Glycoside hydrolase family 27"/>
    <property type="match status" value="1"/>
</dbReference>
<dbReference type="SUPFAM" id="SSF51011">
    <property type="entry name" value="Glycosyl hydrolase domain"/>
    <property type="match status" value="1"/>
</dbReference>
<evidence type="ECO:0000256" key="4">
    <source>
        <dbReference type="ARBA" id="ARBA00022729"/>
    </source>
</evidence>
<accession>B8MP94</accession>
<dbReference type="GO" id="GO:0004557">
    <property type="term" value="F:alpha-galactosidase activity"/>
    <property type="evidence" value="ECO:0007669"/>
    <property type="project" value="UniProtKB-EC"/>
</dbReference>
<dbReference type="Pfam" id="PF16499">
    <property type="entry name" value="Melibiase_2"/>
    <property type="match status" value="1"/>
</dbReference>
<dbReference type="InParanoid" id="B8MP94"/>
<dbReference type="RefSeq" id="XP_002486571.1">
    <property type="nucleotide sequence ID" value="XM_002486526.1"/>
</dbReference>
<comment type="catalytic activity">
    <reaction evidence="1">
        <text>Hydrolysis of terminal, non-reducing alpha-D-galactose residues in alpha-D-galactosides, including galactose oligosaccharides, galactomannans and galactolipids.</text>
        <dbReference type="EC" id="3.2.1.22"/>
    </reaction>
</comment>
<gene>
    <name evidence="9" type="ORF">TSTA_105440</name>
</gene>
<name>B8MP94_TALSN</name>
<proteinExistence type="inferred from homology"/>
<dbReference type="PANTHER" id="PTHR11452">
    <property type="entry name" value="ALPHA-GALACTOSIDASE/ALPHA-N-ACETYLGALACTOSAMINIDASE"/>
    <property type="match status" value="1"/>
</dbReference>
<organism evidence="9 10">
    <name type="scientific">Talaromyces stipitatus (strain ATCC 10500 / CBS 375.48 / QM 6759 / NRRL 1006)</name>
    <name type="common">Penicillium stipitatum</name>
    <dbReference type="NCBI Taxonomy" id="441959"/>
    <lineage>
        <taxon>Eukaryota</taxon>
        <taxon>Fungi</taxon>
        <taxon>Dikarya</taxon>
        <taxon>Ascomycota</taxon>
        <taxon>Pezizomycotina</taxon>
        <taxon>Eurotiomycetes</taxon>
        <taxon>Eurotiomycetidae</taxon>
        <taxon>Eurotiales</taxon>
        <taxon>Trichocomaceae</taxon>
        <taxon>Talaromyces</taxon>
        <taxon>Talaromyces sect. Talaromyces</taxon>
    </lineage>
</organism>
<dbReference type="EMBL" id="EQ962658">
    <property type="protein sequence ID" value="EED14333.1"/>
    <property type="molecule type" value="Genomic_DNA"/>
</dbReference>
<reference evidence="10" key="1">
    <citation type="journal article" date="2015" name="Genome Announc.">
        <title>Genome sequence of the AIDS-associated pathogen Penicillium marneffei (ATCC18224) and its near taxonomic relative Talaromyces stipitatus (ATCC10500).</title>
        <authorList>
            <person name="Nierman W.C."/>
            <person name="Fedorova-Abrams N.D."/>
            <person name="Andrianopoulos A."/>
        </authorList>
    </citation>
    <scope>NUCLEOTIDE SEQUENCE [LARGE SCALE GENOMIC DNA]</scope>
    <source>
        <strain evidence="10">ATCC 10500 / CBS 375.48 / QM 6759 / NRRL 1006</strain>
    </source>
</reference>
<dbReference type="CDD" id="cd14792">
    <property type="entry name" value="GH27"/>
    <property type="match status" value="1"/>
</dbReference>
<evidence type="ECO:0000256" key="2">
    <source>
        <dbReference type="ARBA" id="ARBA00009743"/>
    </source>
</evidence>
<dbReference type="InterPro" id="IPR013780">
    <property type="entry name" value="Glyco_hydro_b"/>
</dbReference>
<sequence>MNYIIDDLDKMARLFATAIAITGALAQTNCTGSSYVPGSVNFTLECYNAIQNCVSKFEANASLVDCNDGQGNIYMQQQASLTSTSPNSDIVIAFQDILELCILSGSTSGTWGYSDNQWYWTAAEPACYVDSTTDVVPTRPAPFCIQDRDSSLPDCYPQPKSIASSANKFKVLKTSGSTPNGFNSSARGWNTYGIQALSNGSEVVPSFVGSSGLNYLQEFVKTQCGVLAQSGFQQAGYVYCSLDSGWQTQTTDEYGRIVYDSTRFNLPQLASWLHGQGLKLGVYVVPGVPCSAANKTIKGTNISINDALNGNNDQLYCSWNFSKDGVQEWHDSVVAQWASWGVDMIKLDFLTPGSPQNGANLDCDSSDAAHAYLNAIKASGRHMRLDLSWKLCRNETWLPIWSQLGDSMRIDQDLDNYGYNTFVAWATAQRAIDNYRQYIGLQAQRNVPLTTYPDMDNLFTANAENLTGVPDLQRITIMNHWLGAGANLILGGDLTAIDSLGYQLLTSAESIAAADFFSQYPMQPRNPSTGDNLAQQLQAWIAGPSDDSIAYVLLVNYGPDQGQGGFGTQLKGIQDVTVSLEDLGISGSSWHATDLWNGTATKITDSYTVALDEGASQLLRLTTAS</sequence>
<dbReference type="eggNOG" id="KOG2366">
    <property type="taxonomic scope" value="Eukaryota"/>
</dbReference>
<dbReference type="Gene3D" id="2.60.40.1180">
    <property type="entry name" value="Golgi alpha-mannosidase II"/>
    <property type="match status" value="1"/>
</dbReference>
<dbReference type="Pfam" id="PF17801">
    <property type="entry name" value="Melibiase_C"/>
    <property type="match status" value="1"/>
</dbReference>
<evidence type="ECO:0000256" key="6">
    <source>
        <dbReference type="ARBA" id="ARBA00023157"/>
    </source>
</evidence>
<dbReference type="PANTHER" id="PTHR11452:SF33">
    <property type="entry name" value="ALPHA-GALACTOSIDASE 2"/>
    <property type="match status" value="1"/>
</dbReference>
<dbReference type="InterPro" id="IPR041233">
    <property type="entry name" value="Melibiase_C"/>
</dbReference>
<feature type="domain" description="Alpha galactosidase C-terminal" evidence="8">
    <location>
        <begin position="536"/>
        <end position="621"/>
    </location>
</feature>
<evidence type="ECO:0000313" key="9">
    <source>
        <dbReference type="EMBL" id="EED14333.1"/>
    </source>
</evidence>
<comment type="similarity">
    <text evidence="2">Belongs to the glycosyl hydrolase 27 family.</text>
</comment>
<dbReference type="EC" id="3.2.1.22" evidence="3"/>
<keyword evidence="10" id="KW-1185">Reference proteome</keyword>
<dbReference type="GeneID" id="8098765"/>
<dbReference type="PhylomeDB" id="B8MP94"/>
<keyword evidence="5" id="KW-0378">Hydrolase</keyword>
<dbReference type="InterPro" id="IPR013785">
    <property type="entry name" value="Aldolase_TIM"/>
</dbReference>
<evidence type="ECO:0000256" key="3">
    <source>
        <dbReference type="ARBA" id="ARBA00012755"/>
    </source>
</evidence>
<dbReference type="STRING" id="441959.B8MP94"/>
<dbReference type="VEuPathDB" id="FungiDB:TSTA_105440"/>
<keyword evidence="7" id="KW-0326">Glycosidase</keyword>
<keyword evidence="4" id="KW-0732">Signal</keyword>
<protein>
    <recommendedName>
        <fullName evidence="3">alpha-galactosidase</fullName>
        <ecNumber evidence="3">3.2.1.22</ecNumber>
    </recommendedName>
</protein>
<dbReference type="OMA" id="QWASWGV"/>
<dbReference type="InterPro" id="IPR002241">
    <property type="entry name" value="Glyco_hydro_27"/>
</dbReference>
<evidence type="ECO:0000256" key="5">
    <source>
        <dbReference type="ARBA" id="ARBA00022801"/>
    </source>
</evidence>
<dbReference type="OrthoDB" id="5795902at2759"/>
<evidence type="ECO:0000256" key="7">
    <source>
        <dbReference type="ARBA" id="ARBA00023295"/>
    </source>
</evidence>